<dbReference type="AlphaFoldDB" id="A0A6M1TB43"/>
<name>A0A6M1TB43_9BACT</name>
<evidence type="ECO:0000259" key="2">
    <source>
        <dbReference type="Pfam" id="PF14321"/>
    </source>
</evidence>
<dbReference type="SUPFAM" id="SSF49452">
    <property type="entry name" value="Starch-binding domain-like"/>
    <property type="match status" value="1"/>
</dbReference>
<comment type="caution">
    <text evidence="3">The sequence shown here is derived from an EMBL/GenBank/DDBJ whole genome shotgun (WGS) entry which is preliminary data.</text>
</comment>
<proteinExistence type="predicted"/>
<dbReference type="GO" id="GO:0030246">
    <property type="term" value="F:carbohydrate binding"/>
    <property type="evidence" value="ECO:0007669"/>
    <property type="project" value="InterPro"/>
</dbReference>
<dbReference type="Pfam" id="PF14321">
    <property type="entry name" value="DUF4382"/>
    <property type="match status" value="1"/>
</dbReference>
<gene>
    <name evidence="3" type="ORF">G3570_12060</name>
</gene>
<feature type="domain" description="DUF4382" evidence="2">
    <location>
        <begin position="32"/>
        <end position="175"/>
    </location>
</feature>
<sequence length="273" mass="29256">MILNKLPKTTFTALFAALLLFTGCDFNGNSGTGTMEVMLHDAPATYDEVNVFIERVEVNNTQNDDGWVEISSPQQSYDLLKLTNGAMAQLASTELEVGTYKQIRLILSREGHSVMVDGVPHDMFVPSGAQTGIKLNVNAEIEPDITYTLLLDFDAARSVVEQGSEQSGVEYLLQPVIRATSEAITGNISGVVEPVDSDAVVEAIDNSGSDPKIVSTTPVSDTDGSFKLVGLEEGTYTVSIKPGNENYQPEEITGVEVTVGDTNDLGTVTLSEN</sequence>
<protein>
    <submittedName>
        <fullName evidence="3">DUF4382 domain-containing protein</fullName>
    </submittedName>
</protein>
<evidence type="ECO:0000313" key="4">
    <source>
        <dbReference type="Proteomes" id="UP000473278"/>
    </source>
</evidence>
<organism evidence="3 4">
    <name type="scientific">Halalkalibaculum roseum</name>
    <dbReference type="NCBI Taxonomy" id="2709311"/>
    <lineage>
        <taxon>Bacteria</taxon>
        <taxon>Pseudomonadati</taxon>
        <taxon>Balneolota</taxon>
        <taxon>Balneolia</taxon>
        <taxon>Balneolales</taxon>
        <taxon>Balneolaceae</taxon>
        <taxon>Halalkalibaculum</taxon>
    </lineage>
</organism>
<dbReference type="PROSITE" id="PS51257">
    <property type="entry name" value="PROKAR_LIPOPROTEIN"/>
    <property type="match status" value="1"/>
</dbReference>
<dbReference type="InterPro" id="IPR025491">
    <property type="entry name" value="DUF4382"/>
</dbReference>
<accession>A0A6M1TB43</accession>
<dbReference type="Proteomes" id="UP000473278">
    <property type="component" value="Unassembled WGS sequence"/>
</dbReference>
<feature type="chain" id="PRO_5026725374" evidence="1">
    <location>
        <begin position="28"/>
        <end position="273"/>
    </location>
</feature>
<dbReference type="Gene3D" id="2.60.40.1120">
    <property type="entry name" value="Carboxypeptidase-like, regulatory domain"/>
    <property type="match status" value="1"/>
</dbReference>
<feature type="signal peptide" evidence="1">
    <location>
        <begin position="1"/>
        <end position="27"/>
    </location>
</feature>
<dbReference type="RefSeq" id="WP_165142725.1">
    <property type="nucleotide sequence ID" value="NZ_JAALLT010000004.1"/>
</dbReference>
<keyword evidence="1" id="KW-0732">Signal</keyword>
<dbReference type="EMBL" id="JAALLT010000004">
    <property type="protein sequence ID" value="NGP77373.1"/>
    <property type="molecule type" value="Genomic_DNA"/>
</dbReference>
<dbReference type="InterPro" id="IPR013784">
    <property type="entry name" value="Carb-bd-like_fold"/>
</dbReference>
<keyword evidence="4" id="KW-1185">Reference proteome</keyword>
<reference evidence="3 4" key="1">
    <citation type="submission" date="2020-02" db="EMBL/GenBank/DDBJ databases">
        <title>Balneolaceae bacterium YR4-1, complete genome.</title>
        <authorList>
            <person name="Li Y."/>
            <person name="Wu S."/>
        </authorList>
    </citation>
    <scope>NUCLEOTIDE SEQUENCE [LARGE SCALE GENOMIC DNA]</scope>
    <source>
        <strain evidence="3 4">YR4-1</strain>
    </source>
</reference>
<evidence type="ECO:0000313" key="3">
    <source>
        <dbReference type="EMBL" id="NGP77373.1"/>
    </source>
</evidence>
<evidence type="ECO:0000256" key="1">
    <source>
        <dbReference type="SAM" id="SignalP"/>
    </source>
</evidence>